<dbReference type="AlphaFoldDB" id="A0A512MDJ7"/>
<comment type="caution">
    <text evidence="1">The sequence shown here is derived from an EMBL/GenBank/DDBJ whole genome shotgun (WGS) entry which is preliminary data.</text>
</comment>
<evidence type="ECO:0000313" key="2">
    <source>
        <dbReference type="Proteomes" id="UP000321577"/>
    </source>
</evidence>
<dbReference type="GO" id="GO:0016788">
    <property type="term" value="F:hydrolase activity, acting on ester bonds"/>
    <property type="evidence" value="ECO:0007669"/>
    <property type="project" value="UniProtKB-ARBA"/>
</dbReference>
<name>A0A512MDJ7_9BACT</name>
<protein>
    <submittedName>
        <fullName evidence="1">Uncharacterized protein</fullName>
    </submittedName>
</protein>
<accession>A0A512MDJ7</accession>
<dbReference type="OrthoDB" id="252349at2"/>
<dbReference type="SUPFAM" id="SSF52266">
    <property type="entry name" value="SGNH hydrolase"/>
    <property type="match status" value="1"/>
</dbReference>
<dbReference type="Proteomes" id="UP000321577">
    <property type="component" value="Unassembled WGS sequence"/>
</dbReference>
<keyword evidence="2" id="KW-1185">Reference proteome</keyword>
<reference evidence="1 2" key="1">
    <citation type="submission" date="2019-07" db="EMBL/GenBank/DDBJ databases">
        <title>Whole genome shotgun sequence of Brevifollis gellanilyticus NBRC 108608.</title>
        <authorList>
            <person name="Hosoyama A."/>
            <person name="Uohara A."/>
            <person name="Ohji S."/>
            <person name="Ichikawa N."/>
        </authorList>
    </citation>
    <scope>NUCLEOTIDE SEQUENCE [LARGE SCALE GENOMIC DNA]</scope>
    <source>
        <strain evidence="1 2">NBRC 108608</strain>
    </source>
</reference>
<organism evidence="1 2">
    <name type="scientific">Brevifollis gellanilyticus</name>
    <dbReference type="NCBI Taxonomy" id="748831"/>
    <lineage>
        <taxon>Bacteria</taxon>
        <taxon>Pseudomonadati</taxon>
        <taxon>Verrucomicrobiota</taxon>
        <taxon>Verrucomicrobiia</taxon>
        <taxon>Verrucomicrobiales</taxon>
        <taxon>Verrucomicrobiaceae</taxon>
    </lineage>
</organism>
<sequence length="437" mass="46525">MHRRHFLATTALSHLPLWTLGAESSVANAFSPIKTKLAAGKDAVLFINGDSTSYEKHGPYYLFAKAIGDAMDCKVILHRWAEWNKGKPTGPKEYEPAETLRETGKATLNVCLATLPGSVASDMFAGARRAKAIDAIPTPDVCILHHGHNMRGFPQSLAGDRSSGRGMFLAAIGMTSLKWPGVPQAITNQNPWKNGDEYKTIFQSIETAAAAQPSITLIDSNSAFITAGKTADLYRPNDAIHPSDSAANSKGAQLVADALFASWTSAALNAAFTTPSWPAMTGESLVRSDFTTSLPADWKLEGDATTEMVDKAIAIRPNGSVQASLMKVLTKEETASISGKTISITALVRSAPDQVRAIGSFVCRSGGEIRTFLFPDLGTCKDGWLLLVGSGITVDADQPAPVYLKYYPAFSGKPSASNSPLLIQKVIITEGALPKGL</sequence>
<evidence type="ECO:0000313" key="1">
    <source>
        <dbReference type="EMBL" id="GEP44788.1"/>
    </source>
</evidence>
<dbReference type="InterPro" id="IPR036514">
    <property type="entry name" value="SGNH_hydro_sf"/>
</dbReference>
<proteinExistence type="predicted"/>
<gene>
    <name evidence="1" type="ORF">BGE01nite_40790</name>
</gene>
<dbReference type="Gene3D" id="3.40.50.1110">
    <property type="entry name" value="SGNH hydrolase"/>
    <property type="match status" value="1"/>
</dbReference>
<dbReference type="EMBL" id="BKAG01000036">
    <property type="protein sequence ID" value="GEP44788.1"/>
    <property type="molecule type" value="Genomic_DNA"/>
</dbReference>
<dbReference type="RefSeq" id="WP_146853068.1">
    <property type="nucleotide sequence ID" value="NZ_BKAG01000036.1"/>
</dbReference>